<feature type="compositionally biased region" description="Basic and acidic residues" evidence="1">
    <location>
        <begin position="311"/>
        <end position="324"/>
    </location>
</feature>
<dbReference type="AlphaFoldDB" id="A0A1M7RMT4"/>
<dbReference type="EMBL" id="FRCS01000026">
    <property type="protein sequence ID" value="SHN47645.1"/>
    <property type="molecule type" value="Genomic_DNA"/>
</dbReference>
<reference evidence="2 3" key="1">
    <citation type="submission" date="2016-11" db="EMBL/GenBank/DDBJ databases">
        <authorList>
            <person name="Jaros S."/>
            <person name="Januszkiewicz K."/>
            <person name="Wedrychowicz H."/>
        </authorList>
    </citation>
    <scope>NUCLEOTIDE SEQUENCE [LARGE SCALE GENOMIC DNA]</scope>
    <source>
        <strain evidence="2 3">DSM 46144</strain>
    </source>
</reference>
<dbReference type="GO" id="GO:0016491">
    <property type="term" value="F:oxidoreductase activity"/>
    <property type="evidence" value="ECO:0007669"/>
    <property type="project" value="InterPro"/>
</dbReference>
<dbReference type="SUPFAM" id="SSF55469">
    <property type="entry name" value="FMN-dependent nitroreductase-like"/>
    <property type="match status" value="2"/>
</dbReference>
<evidence type="ECO:0000313" key="3">
    <source>
        <dbReference type="Proteomes" id="UP000184440"/>
    </source>
</evidence>
<dbReference type="PANTHER" id="PTHR23026">
    <property type="entry name" value="NADPH NITROREDUCTASE"/>
    <property type="match status" value="1"/>
</dbReference>
<keyword evidence="3" id="KW-1185">Reference proteome</keyword>
<dbReference type="PANTHER" id="PTHR23026:SF123">
    <property type="entry name" value="NAD(P)H NITROREDUCTASE RV3131-RELATED"/>
    <property type="match status" value="1"/>
</dbReference>
<evidence type="ECO:0008006" key="4">
    <source>
        <dbReference type="Google" id="ProtNLM"/>
    </source>
</evidence>
<dbReference type="Gene3D" id="3.40.109.10">
    <property type="entry name" value="NADH Oxidase"/>
    <property type="match status" value="1"/>
</dbReference>
<feature type="region of interest" description="Disordered" evidence="1">
    <location>
        <begin position="300"/>
        <end position="324"/>
    </location>
</feature>
<accession>A0A1M7RMT4</accession>
<proteinExistence type="predicted"/>
<dbReference type="InterPro" id="IPR000415">
    <property type="entry name" value="Nitroreductase-like"/>
</dbReference>
<organism evidence="2 3">
    <name type="scientific">Cryptosporangium aurantiacum</name>
    <dbReference type="NCBI Taxonomy" id="134849"/>
    <lineage>
        <taxon>Bacteria</taxon>
        <taxon>Bacillati</taxon>
        <taxon>Actinomycetota</taxon>
        <taxon>Actinomycetes</taxon>
        <taxon>Cryptosporangiales</taxon>
        <taxon>Cryptosporangiaceae</taxon>
        <taxon>Cryptosporangium</taxon>
    </lineage>
</organism>
<evidence type="ECO:0000256" key="1">
    <source>
        <dbReference type="SAM" id="MobiDB-lite"/>
    </source>
</evidence>
<dbReference type="Proteomes" id="UP000184440">
    <property type="component" value="Unassembled WGS sequence"/>
</dbReference>
<dbReference type="STRING" id="134849.SAMN05443668_12627"/>
<dbReference type="InterPro" id="IPR050627">
    <property type="entry name" value="Nitroreductase/BluB"/>
</dbReference>
<gene>
    <name evidence="2" type="ORF">SAMN05443668_12627</name>
</gene>
<protein>
    <recommendedName>
        <fullName evidence="4">Nitroreductase family protein</fullName>
    </recommendedName>
</protein>
<sequence length="324" mass="35242">MNLHSVRPDRTSGPEFRTDAAVDRSLREAIEAAGRAPSMFRLEPWRWQLNSHQLELRADQTRQLTAVDPHGRMLTLGCGIALDHALVALAASGQWASVDRFPVDEPGLVARIVPSGTYEPTATDTRLLRAMTERRTDQHPFSSTPVPAGTIDRLRRMAESWGVYVTELDPECLVDFHVFTARAGELGQSQAAHQGEVAASTRRRIPLRALCPEGHDLLLPGPGEDGGARYLVLWSPGDDPASWLAAGEVTSSILLDATVAELDVSPMSDVVETPISRTLVHSLLGNRGYAHAVLRIGMPVADQPTPPAPRRAAEDLTPVDRGRC</sequence>
<name>A0A1M7RMT4_9ACTN</name>
<evidence type="ECO:0000313" key="2">
    <source>
        <dbReference type="EMBL" id="SHN47645.1"/>
    </source>
</evidence>